<dbReference type="Proteomes" id="UP000016569">
    <property type="component" value="Unassembled WGS sequence"/>
</dbReference>
<name>A0A8E0NDJ5_9CAUL</name>
<evidence type="ECO:0000313" key="2">
    <source>
        <dbReference type="EMBL" id="GAD60321.1"/>
    </source>
</evidence>
<evidence type="ECO:0000313" key="3">
    <source>
        <dbReference type="Proteomes" id="UP000016569"/>
    </source>
</evidence>
<feature type="transmembrane region" description="Helical" evidence="1">
    <location>
        <begin position="14"/>
        <end position="39"/>
    </location>
</feature>
<keyword evidence="3" id="KW-1185">Reference proteome</keyword>
<evidence type="ECO:0000256" key="1">
    <source>
        <dbReference type="SAM" id="Phobius"/>
    </source>
</evidence>
<accession>A0A8E0NDJ5</accession>
<keyword evidence="1" id="KW-0812">Transmembrane</keyword>
<organism evidence="2 3">
    <name type="scientific">Brevundimonas abyssalis TAR-001</name>
    <dbReference type="NCBI Taxonomy" id="1391729"/>
    <lineage>
        <taxon>Bacteria</taxon>
        <taxon>Pseudomonadati</taxon>
        <taxon>Pseudomonadota</taxon>
        <taxon>Alphaproteobacteria</taxon>
        <taxon>Caulobacterales</taxon>
        <taxon>Caulobacteraceae</taxon>
        <taxon>Brevundimonas</taxon>
    </lineage>
</organism>
<evidence type="ECO:0008006" key="4">
    <source>
        <dbReference type="Google" id="ProtNLM"/>
    </source>
</evidence>
<reference evidence="3" key="1">
    <citation type="journal article" date="2013" name="Genome Announc.">
        <title>Draft Genome Sequence of the Dimorphic Prosthecate Bacterium Brevundimonas abyssalis TAR-001T.</title>
        <authorList>
            <person name="Tsubouchi T."/>
            <person name="Nishi S."/>
            <person name="Usui K."/>
            <person name="Shimane Y."/>
            <person name="Takaki Y."/>
            <person name="Maruyama T."/>
            <person name="Hatada Y."/>
        </authorList>
    </citation>
    <scope>NUCLEOTIDE SEQUENCE [LARGE SCALE GENOMIC DNA]</scope>
    <source>
        <strain evidence="3">TAR-001</strain>
    </source>
</reference>
<keyword evidence="1" id="KW-0472">Membrane</keyword>
<proteinExistence type="predicted"/>
<sequence>MADSSKSSTPGHPVLQWIMAGLGLVLTLAAAGVIVHAAIQPPSPPDLTAEVTAVRPASSGFVAEIEVRNLGRDTAAAVQVEGRSGGQTASTTIDYVPGKGRTAVALAFPGAPAPVEARVTGWSEP</sequence>
<dbReference type="EMBL" id="BATC01000066">
    <property type="protein sequence ID" value="GAD60321.1"/>
    <property type="molecule type" value="Genomic_DNA"/>
</dbReference>
<dbReference type="AlphaFoldDB" id="A0A8E0NDJ5"/>
<dbReference type="RefSeq" id="WP_021698415.1">
    <property type="nucleotide sequence ID" value="NZ_BATC01000066.1"/>
</dbReference>
<keyword evidence="1" id="KW-1133">Transmembrane helix</keyword>
<comment type="caution">
    <text evidence="2">The sequence shown here is derived from an EMBL/GenBank/DDBJ whole genome shotgun (WGS) entry which is preliminary data.</text>
</comment>
<protein>
    <recommendedName>
        <fullName evidence="4">TIGR02588 family protein</fullName>
    </recommendedName>
</protein>
<gene>
    <name evidence="2" type="ORF">MBEBAB_2571</name>
</gene>
<dbReference type="OrthoDB" id="1445569at2"/>